<dbReference type="SUPFAM" id="SSF52096">
    <property type="entry name" value="ClpP/crotonase"/>
    <property type="match status" value="1"/>
</dbReference>
<keyword evidence="9" id="KW-1185">Reference proteome</keyword>
<dbReference type="GO" id="GO:0051117">
    <property type="term" value="F:ATPase binding"/>
    <property type="evidence" value="ECO:0007669"/>
    <property type="project" value="TreeGrafter"/>
</dbReference>
<gene>
    <name evidence="7" type="ORF">GA0070604_0025</name>
    <name evidence="8" type="ORF">GA0070604_0131</name>
</gene>
<evidence type="ECO:0000313" key="9">
    <source>
        <dbReference type="Proteomes" id="UP000199696"/>
    </source>
</evidence>
<sequence length="226" mass="24580">MTVRELLPPELLSRWSTAAGRTQRGAGGWYTIRNEADRALVELYDVIGEWGISAREFVRDLRGITAPVIDLRINSPGGLIYDGFVIYNALRDHPARVEATVDGLAASAASWVLQAAEHRVMNRHSELMIHDGLALTIGNEADHLETAAQLGRLSDNIASIYATRAGGSADDWRAAMRAETWYTAAEAAAAGLADEAIDDEPASNILPRTQLVTARARAHLERTPAR</sequence>
<evidence type="ECO:0000256" key="6">
    <source>
        <dbReference type="RuleBase" id="RU003567"/>
    </source>
</evidence>
<dbReference type="InterPro" id="IPR023562">
    <property type="entry name" value="ClpP/TepA"/>
</dbReference>
<dbReference type="Proteomes" id="UP000199696">
    <property type="component" value="Unassembled WGS sequence"/>
</dbReference>
<name>A0A1C6TQ87_9ACTN</name>
<evidence type="ECO:0000256" key="4">
    <source>
        <dbReference type="ARBA" id="ARBA00022801"/>
    </source>
</evidence>
<evidence type="ECO:0000313" key="7">
    <source>
        <dbReference type="EMBL" id="SCL43818.1"/>
    </source>
</evidence>
<dbReference type="PRINTS" id="PR00127">
    <property type="entry name" value="CLPPROTEASEP"/>
</dbReference>
<dbReference type="GO" id="GO:0004252">
    <property type="term" value="F:serine-type endopeptidase activity"/>
    <property type="evidence" value="ECO:0007669"/>
    <property type="project" value="InterPro"/>
</dbReference>
<dbReference type="GO" id="GO:0006515">
    <property type="term" value="P:protein quality control for misfolded or incompletely synthesized proteins"/>
    <property type="evidence" value="ECO:0007669"/>
    <property type="project" value="TreeGrafter"/>
</dbReference>
<reference evidence="7" key="2">
    <citation type="submission" date="2016-06" db="EMBL/GenBank/DDBJ databases">
        <authorList>
            <person name="Kjaerup R.B."/>
            <person name="Dalgaard T.S."/>
            <person name="Juul-Madsen H.R."/>
        </authorList>
    </citation>
    <scope>NUCLEOTIDE SEQUENCE [LARGE SCALE GENOMIC DNA]</scope>
    <source>
        <strain evidence="7">DSM 44814</strain>
    </source>
</reference>
<keyword evidence="5" id="KW-0720">Serine protease</keyword>
<dbReference type="CDD" id="cd07016">
    <property type="entry name" value="S14_ClpP_1"/>
    <property type="match status" value="1"/>
</dbReference>
<organism evidence="7 9">
    <name type="scientific">Micromonospora eburnea</name>
    <dbReference type="NCBI Taxonomy" id="227316"/>
    <lineage>
        <taxon>Bacteria</taxon>
        <taxon>Bacillati</taxon>
        <taxon>Actinomycetota</taxon>
        <taxon>Actinomycetes</taxon>
        <taxon>Micromonosporales</taxon>
        <taxon>Micromonosporaceae</taxon>
        <taxon>Micromonospora</taxon>
    </lineage>
</organism>
<evidence type="ECO:0000256" key="3">
    <source>
        <dbReference type="ARBA" id="ARBA00022670"/>
    </source>
</evidence>
<keyword evidence="4" id="KW-0378">Hydrolase</keyword>
<dbReference type="STRING" id="227316.GA0070604_0025"/>
<dbReference type="Pfam" id="PF00574">
    <property type="entry name" value="CLP_protease"/>
    <property type="match status" value="1"/>
</dbReference>
<dbReference type="Gene3D" id="3.90.226.10">
    <property type="entry name" value="2-enoyl-CoA Hydratase, Chain A, domain 1"/>
    <property type="match status" value="1"/>
</dbReference>
<evidence type="ECO:0000313" key="8">
    <source>
        <dbReference type="EMBL" id="SCL43992.1"/>
    </source>
</evidence>
<dbReference type="EMBL" id="FMHY01000002">
    <property type="protein sequence ID" value="SCL43992.1"/>
    <property type="molecule type" value="Genomic_DNA"/>
</dbReference>
<keyword evidence="3 7" id="KW-0645">Protease</keyword>
<reference evidence="9" key="1">
    <citation type="submission" date="2016-06" db="EMBL/GenBank/DDBJ databases">
        <authorList>
            <person name="Varghese N."/>
            <person name="Submissions Spin"/>
        </authorList>
    </citation>
    <scope>NUCLEOTIDE SEQUENCE [LARGE SCALE GENOMIC DNA]</scope>
    <source>
        <strain evidence="9">DSM 44814</strain>
    </source>
</reference>
<dbReference type="NCBIfam" id="NF045542">
    <property type="entry name" value="Clp_rel_HeadMat"/>
    <property type="match status" value="1"/>
</dbReference>
<dbReference type="OrthoDB" id="9806592at2"/>
<dbReference type="GO" id="GO:0009368">
    <property type="term" value="C:endopeptidase Clp complex"/>
    <property type="evidence" value="ECO:0007669"/>
    <property type="project" value="TreeGrafter"/>
</dbReference>
<dbReference type="InterPro" id="IPR001907">
    <property type="entry name" value="ClpP"/>
</dbReference>
<evidence type="ECO:0000256" key="1">
    <source>
        <dbReference type="ARBA" id="ARBA00007039"/>
    </source>
</evidence>
<dbReference type="InterPro" id="IPR029045">
    <property type="entry name" value="ClpP/crotonase-like_dom_sf"/>
</dbReference>
<dbReference type="GO" id="GO:0004176">
    <property type="term" value="F:ATP-dependent peptidase activity"/>
    <property type="evidence" value="ECO:0007669"/>
    <property type="project" value="InterPro"/>
</dbReference>
<proteinExistence type="inferred from homology"/>
<keyword evidence="2" id="KW-0963">Cytoplasm</keyword>
<dbReference type="AlphaFoldDB" id="A0A1C6TQ87"/>
<comment type="similarity">
    <text evidence="1 6">Belongs to the peptidase S14 family.</text>
</comment>
<dbReference type="EMBL" id="FMHY01000001">
    <property type="protein sequence ID" value="SCL43818.1"/>
    <property type="molecule type" value="Genomic_DNA"/>
</dbReference>
<accession>A0A1C6TQ87</accession>
<dbReference type="RefSeq" id="WP_091112152.1">
    <property type="nucleotide sequence ID" value="NZ_FMHY01000001.1"/>
</dbReference>
<protein>
    <recommendedName>
        <fullName evidence="6">ATP-dependent Clp protease proteolytic subunit</fullName>
    </recommendedName>
</protein>
<evidence type="ECO:0000256" key="5">
    <source>
        <dbReference type="ARBA" id="ARBA00022825"/>
    </source>
</evidence>
<evidence type="ECO:0000256" key="2">
    <source>
        <dbReference type="ARBA" id="ARBA00022490"/>
    </source>
</evidence>
<dbReference type="PANTHER" id="PTHR10381:SF70">
    <property type="entry name" value="ATP-DEPENDENT CLP PROTEASE PROTEOLYTIC SUBUNIT"/>
    <property type="match status" value="1"/>
</dbReference>
<dbReference type="PANTHER" id="PTHR10381">
    <property type="entry name" value="ATP-DEPENDENT CLP PROTEASE PROTEOLYTIC SUBUNIT"/>
    <property type="match status" value="1"/>
</dbReference>